<feature type="compositionally biased region" description="Low complexity" evidence="1">
    <location>
        <begin position="436"/>
        <end position="466"/>
    </location>
</feature>
<sequence length="1328" mass="140930">MYHQQKVSTGRWSMAFCRKPDEKENSRSIMPKIGAIFLILSMVMTALGRPDQIVRAQTASGSITQTTAGDFGAVCASLSEVSISDAGGGEVRLRASLEDYFDGNAVDTGRWVVGNVYSWYTVPPTVSNGVLTLDSAYLRSQMNMQSLPVRFFEARALQRAGANNAGWPDLGFYRALPPLDPNAVTSDTAMRLFISRDTNTTYVRGRDGDGSAPLYDVDIPTLNLQQYHVFRVEWYTDRTDFFVDGVFQATMPGVTTLNTYAFLYHQTPTTQGSSPMQVDWVRAGAYPSTGTYTSCVLDAGGSALWQGFNSQIDLPAGTSVVLQTRTSSDGMAWSDWSPTVDGQISSPAGRFLQYQLTLNTTNPLVSPELREITFNYELLPVNTPEATSTFTPSPTSTATLEPSPTLTLQPTDTPAPTPTFTASPLPSPTASPSPLPTFTATSPLPTSTSTPTFTATLPPPTNTSTPTPTPQNSGVTDDFNRPDSTNLGASWTERIGDWQIVSGTLRNASVGGDAVVTYTGTYSNVQASADARFASNAGTISLGVRLGAFSGGVPNSGYVAELFSSGLVILWRIDNWTQLGSYQIAGYQPGQAITFALSASGSIVRVDVNGITRITATNTAFTSGAVGLWSYASTAVNQHILDNFNLVDFSQTTPTATSVVQPTSTSTSTPTQAPLPTATATPASGSSGSVVHDTVSDFAQVCAVLSNVTVSDARGGEVRLAAPVEDYFNGNTVDTAQWVAGNVYTWYTVPPSVGNGVLTLDSAYLRSQANLQSLPVRFFEARALQRATTANAGWPDLGFYRALPPLDPNSVTDDSAIRLFVSRDTNTTYVRARDGGASAPLIDIDIPTIDLRSYHLFRIEWTATESRFYVDGVLQATIPGVSTFNTWVFLYNQTPQTSGGSPMQVDWVRAGAYPSGGSYTSCIQDAGSTVPWQSVASTADLPAGTGLNIETRTSDDGVNWSPWAQTSGNTIVSPAGRYLQYRLNLSSGNVLLSPEVQRIVLTYALPSGGATATATSVPTATSLPSSTPTPLPSATSTASPTAIVASPTFTATPLPSATPTATATATRTSTPLPSATFTATATATRTSTPLPSATPTATATATPTRTPTLTPSATLTPTVLPDLIFADGFEGGNLLAWSSSVTGGGDLSASTAAALRGSYGLRALINDNTAIYVVDDTPAAEARYRARFYFDPNSISMTSGNAHYIFYGYSGTLVTARIEFRRYSGAYQVRAQTRNNGSTFLTTSYVTISDAPHSLEIDWRASTAAGASNGWLTFWVDGVQVGSITGVDNDTRRIDSVRLGAVDGIDSGTRGTEFFDSFESRRLNYIGP</sequence>
<dbReference type="Gene3D" id="2.60.120.200">
    <property type="match status" value="3"/>
</dbReference>
<dbReference type="CDD" id="cd00413">
    <property type="entry name" value="Glyco_hydrolase_16"/>
    <property type="match status" value="2"/>
</dbReference>
<feature type="region of interest" description="Disordered" evidence="1">
    <location>
        <begin position="385"/>
        <end position="490"/>
    </location>
</feature>
<accession>A0A7U9PUZ3</accession>
<feature type="region of interest" description="Disordered" evidence="1">
    <location>
        <begin position="657"/>
        <end position="686"/>
    </location>
</feature>
<organism evidence="3 4">
    <name type="scientific">Anaerolinea thermolimosa</name>
    <dbReference type="NCBI Taxonomy" id="229919"/>
    <lineage>
        <taxon>Bacteria</taxon>
        <taxon>Bacillati</taxon>
        <taxon>Chloroflexota</taxon>
        <taxon>Anaerolineae</taxon>
        <taxon>Anaerolineales</taxon>
        <taxon>Anaerolineaceae</taxon>
        <taxon>Anaerolinea</taxon>
    </lineage>
</organism>
<feature type="domain" description="GH16" evidence="2">
    <location>
        <begin position="57"/>
        <end position="289"/>
    </location>
</feature>
<dbReference type="InterPro" id="IPR013320">
    <property type="entry name" value="ConA-like_dom_sf"/>
</dbReference>
<evidence type="ECO:0000259" key="2">
    <source>
        <dbReference type="PROSITE" id="PS51762"/>
    </source>
</evidence>
<dbReference type="EMBL" id="DF967966">
    <property type="protein sequence ID" value="GAP08610.1"/>
    <property type="molecule type" value="Genomic_DNA"/>
</dbReference>
<evidence type="ECO:0000313" key="4">
    <source>
        <dbReference type="Proteomes" id="UP000253922"/>
    </source>
</evidence>
<feature type="domain" description="GH16" evidence="2">
    <location>
        <begin position="668"/>
        <end position="916"/>
    </location>
</feature>
<dbReference type="InterPro" id="IPR000757">
    <property type="entry name" value="Beta-glucanase-like"/>
</dbReference>
<feature type="compositionally biased region" description="Pro residues" evidence="1">
    <location>
        <begin position="425"/>
        <end position="435"/>
    </location>
</feature>
<dbReference type="SUPFAM" id="SSF49899">
    <property type="entry name" value="Concanavalin A-like lectins/glucanases"/>
    <property type="match status" value="3"/>
</dbReference>
<dbReference type="PROSITE" id="PS51762">
    <property type="entry name" value="GH16_2"/>
    <property type="match status" value="2"/>
</dbReference>
<dbReference type="GO" id="GO:0004553">
    <property type="term" value="F:hydrolase activity, hydrolyzing O-glycosyl compounds"/>
    <property type="evidence" value="ECO:0007669"/>
    <property type="project" value="InterPro"/>
</dbReference>
<proteinExistence type="predicted"/>
<reference evidence="4" key="1">
    <citation type="submission" date="2015-07" db="EMBL/GenBank/DDBJ databases">
        <title>Draft Genome Sequences of Anaerolinea thermolimosa IMO-1, Bellilinea caldifistulae GOMI-1, Leptolinea tardivitalis YMTK-2, Levilinea saccharolytica KIBI-1,Longilinea arvoryzae KOME-1, Previously Described as Members of the Anaerolineaceae (Chloroflexi).</title>
        <authorList>
            <person name="Sekiguchi Y."/>
            <person name="Ohashi A."/>
            <person name="Matsuura N."/>
            <person name="Tourlousse M.D."/>
        </authorList>
    </citation>
    <scope>NUCLEOTIDE SEQUENCE [LARGE SCALE GENOMIC DNA]</scope>
    <source>
        <strain evidence="4">IMO-1</strain>
    </source>
</reference>
<dbReference type="Gene3D" id="2.60.120.560">
    <property type="entry name" value="Exo-inulinase, domain 1"/>
    <property type="match status" value="1"/>
</dbReference>
<keyword evidence="4" id="KW-1185">Reference proteome</keyword>
<gene>
    <name evidence="3" type="ORF">ATHL_03515</name>
</gene>
<dbReference type="GO" id="GO:0005975">
    <property type="term" value="P:carbohydrate metabolic process"/>
    <property type="evidence" value="ECO:0007669"/>
    <property type="project" value="InterPro"/>
</dbReference>
<feature type="region of interest" description="Disordered" evidence="1">
    <location>
        <begin position="1011"/>
        <end position="1114"/>
    </location>
</feature>
<name>A0A7U9PUZ3_9CHLR</name>
<feature type="compositionally biased region" description="Low complexity" evidence="1">
    <location>
        <begin position="385"/>
        <end position="424"/>
    </location>
</feature>
<evidence type="ECO:0000256" key="1">
    <source>
        <dbReference type="SAM" id="MobiDB-lite"/>
    </source>
</evidence>
<dbReference type="Proteomes" id="UP000253922">
    <property type="component" value="Unassembled WGS sequence"/>
</dbReference>
<protein>
    <recommendedName>
        <fullName evidence="2">GH16 domain-containing protein</fullName>
    </recommendedName>
</protein>
<evidence type="ECO:0000313" key="3">
    <source>
        <dbReference type="EMBL" id="GAP08610.1"/>
    </source>
</evidence>